<keyword evidence="1" id="KW-0547">Nucleotide-binding</keyword>
<dbReference type="GO" id="GO:0004386">
    <property type="term" value="F:helicase activity"/>
    <property type="evidence" value="ECO:0007669"/>
    <property type="project" value="UniProtKB-KW"/>
</dbReference>
<keyword evidence="6" id="KW-0347">Helicase</keyword>
<evidence type="ECO:0000256" key="2">
    <source>
        <dbReference type="ARBA" id="ARBA00022801"/>
    </source>
</evidence>
<keyword evidence="3" id="KW-0067">ATP-binding</keyword>
<dbReference type="SMART" id="SM00490">
    <property type="entry name" value="HELICc"/>
    <property type="match status" value="1"/>
</dbReference>
<protein>
    <submittedName>
        <fullName evidence="6">Lymphoid-specific helicase</fullName>
    </submittedName>
</protein>
<dbReference type="GO" id="GO:0003682">
    <property type="term" value="F:chromatin binding"/>
    <property type="evidence" value="ECO:0007669"/>
    <property type="project" value="TreeGrafter"/>
</dbReference>
<dbReference type="CDD" id="cd18793">
    <property type="entry name" value="SF2_C_SNF"/>
    <property type="match status" value="1"/>
</dbReference>
<reference evidence="7" key="1">
    <citation type="submission" date="2017-01" db="EMBL/GenBank/DDBJ databases">
        <authorList>
            <person name="Wang Y."/>
            <person name="White M."/>
            <person name="Kvist S."/>
            <person name="Moncalvo J.-M."/>
        </authorList>
    </citation>
    <scope>NUCLEOTIDE SEQUENCE [LARGE SCALE GENOMIC DNA]</scope>
    <source>
        <strain evidence="7">COL-18-3</strain>
    </source>
</reference>
<dbReference type="EMBL" id="LSSK01000059">
    <property type="protein sequence ID" value="OMH85680.1"/>
    <property type="molecule type" value="Genomic_DNA"/>
</dbReference>
<dbReference type="InterPro" id="IPR038718">
    <property type="entry name" value="SNF2-like_sf"/>
</dbReference>
<dbReference type="InterPro" id="IPR001650">
    <property type="entry name" value="Helicase_C-like"/>
</dbReference>
<dbReference type="InterPro" id="IPR027417">
    <property type="entry name" value="P-loop_NTPase"/>
</dbReference>
<dbReference type="InterPro" id="IPR049730">
    <property type="entry name" value="SNF2/RAD54-like_C"/>
</dbReference>
<comment type="caution">
    <text evidence="6">The sequence shown here is derived from an EMBL/GenBank/DDBJ whole genome shotgun (WGS) entry which is preliminary data.</text>
</comment>
<name>A0A1R1PXG8_ZANCU</name>
<dbReference type="GO" id="GO:0005524">
    <property type="term" value="F:ATP binding"/>
    <property type="evidence" value="ECO:0007669"/>
    <property type="project" value="InterPro"/>
</dbReference>
<evidence type="ECO:0000313" key="6">
    <source>
        <dbReference type="EMBL" id="OMH85680.1"/>
    </source>
</evidence>
<dbReference type="GO" id="GO:0006346">
    <property type="term" value="P:DNA methylation-dependent constitutive heterochromatin formation"/>
    <property type="evidence" value="ECO:0007669"/>
    <property type="project" value="TreeGrafter"/>
</dbReference>
<proteinExistence type="predicted"/>
<dbReference type="Pfam" id="PF00176">
    <property type="entry name" value="SNF2-rel_dom"/>
    <property type="match status" value="2"/>
</dbReference>
<gene>
    <name evidence="6" type="ORF">AX774_g759</name>
</gene>
<evidence type="ECO:0000313" key="7">
    <source>
        <dbReference type="Proteomes" id="UP000188320"/>
    </source>
</evidence>
<dbReference type="GO" id="GO:0044027">
    <property type="term" value="P:negative regulation of gene expression via chromosomal CpG island methylation"/>
    <property type="evidence" value="ECO:0007669"/>
    <property type="project" value="TreeGrafter"/>
</dbReference>
<dbReference type="Gene3D" id="3.40.50.10810">
    <property type="entry name" value="Tandem AAA-ATPase domain"/>
    <property type="match status" value="2"/>
</dbReference>
<dbReference type="AlphaFoldDB" id="A0A1R1PXG8"/>
<evidence type="ECO:0000256" key="1">
    <source>
        <dbReference type="ARBA" id="ARBA00022741"/>
    </source>
</evidence>
<feature type="domain" description="Helicase C-terminal" evidence="5">
    <location>
        <begin position="519"/>
        <end position="680"/>
    </location>
</feature>
<accession>A0A1R1PXG8</accession>
<dbReference type="GO" id="GO:0005634">
    <property type="term" value="C:nucleus"/>
    <property type="evidence" value="ECO:0007669"/>
    <property type="project" value="TreeGrafter"/>
</dbReference>
<evidence type="ECO:0000259" key="5">
    <source>
        <dbReference type="PROSITE" id="PS51194"/>
    </source>
</evidence>
<dbReference type="PANTHER" id="PTHR47161">
    <property type="entry name" value="LYMPHOID-SPECIFIC HELICASE"/>
    <property type="match status" value="1"/>
</dbReference>
<dbReference type="SUPFAM" id="SSF52540">
    <property type="entry name" value="P-loop containing nucleoside triphosphate hydrolases"/>
    <property type="match status" value="3"/>
</dbReference>
<sequence length="752" mass="84889">MLSGTNVDEKPQENESVELKSNGQVALKELKEKAMADYNTEVVDKQKAQRLNFLLERSTLYANFLAKKLERQKEEKRKKDAKREKKTEKRKEMETAVQTTTRSSSRLKKKESENSSVGQIASPQKPKNLKTNGTRKTMKDYFGSSTKGMAEDGSQVQEIEEVQVGQDEQGDVGNGENSENDEEYEEGLIRQPRGIVGKMKKYQLEGLEWLVSLYENGLNGILADEMGLGKETGFQNGIDLAHQHQCCCIMEPKKNGTESAKSANRLLLTGTPLQNKLSELWSLLNFLLPDIFDNLDEFEEWFDFDDINEQSGKERILGEEASNKIITKLHHILQPFLLRRLKSDVELELPPKREYIIRCPITNIQKEYYQAVLSNRIKELLMERANGANATGSVLNGTHINDGHVNGNGKRAASRAAAKRIVKSKKLDDANNSSEDELFYQNGFDLSTSKNETQNVEPVKNTVSKARINNLKLMHIVMQLRKVCDHPYLFDFPLIDPEDPQSDYLVDEALVRSSGKLLMLDVLLPHLFKHGHRVLIFSQMSKMIDIVEMYVGFRNWKFCRIDGSVKHDERLLQINSFNSDPSIGVFLLTTRAGGLGINLATADTVILLDSDWNPQMDLQAMDRVHRIGQTKPVLVYRFTTAGTVEEDILNKASSKRKLEKIVIHQNKFKGISQLNTSNYYNQLEGNSPFSISDLDSILNSSTFSTVSDQQATVSDKIASVPLSEKLPKDLVISASELQALTDRSNLAANDTY</sequence>
<dbReference type="Gene3D" id="3.40.50.300">
    <property type="entry name" value="P-loop containing nucleotide triphosphate hydrolases"/>
    <property type="match status" value="1"/>
</dbReference>
<feature type="compositionally biased region" description="Basic and acidic residues" evidence="4">
    <location>
        <begin position="69"/>
        <end position="94"/>
    </location>
</feature>
<feature type="compositionally biased region" description="Low complexity" evidence="4">
    <location>
        <begin position="153"/>
        <end position="167"/>
    </location>
</feature>
<dbReference type="GO" id="GO:0005721">
    <property type="term" value="C:pericentric heterochromatin"/>
    <property type="evidence" value="ECO:0007669"/>
    <property type="project" value="TreeGrafter"/>
</dbReference>
<dbReference type="GO" id="GO:0016787">
    <property type="term" value="F:hydrolase activity"/>
    <property type="evidence" value="ECO:0007669"/>
    <property type="project" value="UniProtKB-KW"/>
</dbReference>
<dbReference type="InterPro" id="IPR000330">
    <property type="entry name" value="SNF2_N"/>
</dbReference>
<dbReference type="PROSITE" id="PS51194">
    <property type="entry name" value="HELICASE_CTER"/>
    <property type="match status" value="1"/>
</dbReference>
<keyword evidence="2" id="KW-0378">Hydrolase</keyword>
<feature type="region of interest" description="Disordered" evidence="4">
    <location>
        <begin position="1"/>
        <end position="22"/>
    </location>
</feature>
<keyword evidence="7" id="KW-1185">Reference proteome</keyword>
<evidence type="ECO:0000256" key="3">
    <source>
        <dbReference type="ARBA" id="ARBA00022840"/>
    </source>
</evidence>
<dbReference type="PANTHER" id="PTHR47161:SF1">
    <property type="entry name" value="LYMPHOID-SPECIFIC HELICASE"/>
    <property type="match status" value="1"/>
</dbReference>
<feature type="region of interest" description="Disordered" evidence="4">
    <location>
        <begin position="69"/>
        <end position="186"/>
    </location>
</feature>
<dbReference type="Pfam" id="PF00271">
    <property type="entry name" value="Helicase_C"/>
    <property type="match status" value="1"/>
</dbReference>
<dbReference type="Proteomes" id="UP000188320">
    <property type="component" value="Unassembled WGS sequence"/>
</dbReference>
<dbReference type="OrthoDB" id="5857104at2759"/>
<evidence type="ECO:0000256" key="4">
    <source>
        <dbReference type="SAM" id="MobiDB-lite"/>
    </source>
</evidence>
<organism evidence="6 7">
    <name type="scientific">Zancudomyces culisetae</name>
    <name type="common">Gut fungus</name>
    <name type="synonym">Smittium culisetae</name>
    <dbReference type="NCBI Taxonomy" id="1213189"/>
    <lineage>
        <taxon>Eukaryota</taxon>
        <taxon>Fungi</taxon>
        <taxon>Fungi incertae sedis</taxon>
        <taxon>Zoopagomycota</taxon>
        <taxon>Kickxellomycotina</taxon>
        <taxon>Harpellomycetes</taxon>
        <taxon>Harpellales</taxon>
        <taxon>Legeriomycetaceae</taxon>
        <taxon>Zancudomyces</taxon>
    </lineage>
</organism>
<dbReference type="GO" id="GO:0031508">
    <property type="term" value="P:pericentric heterochromatin formation"/>
    <property type="evidence" value="ECO:0007669"/>
    <property type="project" value="TreeGrafter"/>
</dbReference>